<dbReference type="SUPFAM" id="SSF52047">
    <property type="entry name" value="RNI-like"/>
    <property type="match status" value="1"/>
</dbReference>
<dbReference type="Gene3D" id="3.80.10.10">
    <property type="entry name" value="Ribonuclease Inhibitor"/>
    <property type="match status" value="1"/>
</dbReference>
<dbReference type="AlphaFoldDB" id="A0A0L0SNX3"/>
<proteinExistence type="predicted"/>
<reference evidence="3" key="2">
    <citation type="submission" date="2009-11" db="EMBL/GenBank/DDBJ databases">
        <title>The Genome Sequence of Allomyces macrogynus strain ATCC 38327.</title>
        <authorList>
            <consortium name="The Broad Institute Genome Sequencing Platform"/>
            <person name="Russ C."/>
            <person name="Cuomo C."/>
            <person name="Shea T."/>
            <person name="Young S.K."/>
            <person name="Zeng Q."/>
            <person name="Koehrsen M."/>
            <person name="Haas B."/>
            <person name="Borodovsky M."/>
            <person name="Guigo R."/>
            <person name="Alvarado L."/>
            <person name="Berlin A."/>
            <person name="Borenstein D."/>
            <person name="Chen Z."/>
            <person name="Engels R."/>
            <person name="Freedman E."/>
            <person name="Gellesch M."/>
            <person name="Goldberg J."/>
            <person name="Griggs A."/>
            <person name="Gujja S."/>
            <person name="Heiman D."/>
            <person name="Hepburn T."/>
            <person name="Howarth C."/>
            <person name="Jen D."/>
            <person name="Larson L."/>
            <person name="Lewis B."/>
            <person name="Mehta T."/>
            <person name="Park D."/>
            <person name="Pearson M."/>
            <person name="Roberts A."/>
            <person name="Saif S."/>
            <person name="Shenoy N."/>
            <person name="Sisk P."/>
            <person name="Stolte C."/>
            <person name="Sykes S."/>
            <person name="Walk T."/>
            <person name="White J."/>
            <person name="Yandava C."/>
            <person name="Burger G."/>
            <person name="Gray M.W."/>
            <person name="Holland P.W.H."/>
            <person name="King N."/>
            <person name="Lang F.B.F."/>
            <person name="Roger A.J."/>
            <person name="Ruiz-Trillo I."/>
            <person name="Lander E."/>
            <person name="Nusbaum C."/>
        </authorList>
    </citation>
    <scope>NUCLEOTIDE SEQUENCE [LARGE SCALE GENOMIC DNA]</scope>
    <source>
        <strain evidence="3">ATCC 38327</strain>
    </source>
</reference>
<organism evidence="2 3">
    <name type="scientific">Allomyces macrogynus (strain ATCC 38327)</name>
    <name type="common">Allomyces javanicus var. macrogynus</name>
    <dbReference type="NCBI Taxonomy" id="578462"/>
    <lineage>
        <taxon>Eukaryota</taxon>
        <taxon>Fungi</taxon>
        <taxon>Fungi incertae sedis</taxon>
        <taxon>Blastocladiomycota</taxon>
        <taxon>Blastocladiomycetes</taxon>
        <taxon>Blastocladiales</taxon>
        <taxon>Blastocladiaceae</taxon>
        <taxon>Allomyces</taxon>
    </lineage>
</organism>
<evidence type="ECO:0000313" key="2">
    <source>
        <dbReference type="EMBL" id="KNE64221.1"/>
    </source>
</evidence>
<evidence type="ECO:0000313" key="3">
    <source>
        <dbReference type="Proteomes" id="UP000054350"/>
    </source>
</evidence>
<protein>
    <submittedName>
        <fullName evidence="2">Uncharacterized protein</fullName>
    </submittedName>
</protein>
<feature type="region of interest" description="Disordered" evidence="1">
    <location>
        <begin position="1"/>
        <end position="20"/>
    </location>
</feature>
<accession>A0A0L0SNX3</accession>
<dbReference type="EMBL" id="GG745344">
    <property type="protein sequence ID" value="KNE64221.1"/>
    <property type="molecule type" value="Genomic_DNA"/>
</dbReference>
<sequence>MSRPTSSDPACSTSKLPTPASTSLAPVAVGLAHRAPIELLPFDLITLIAKFVLRDNVGDLNDEGSIRLLHLALASPALFAPVIHTVIGDNSPLPAMFELMNPPADADNSLVDLGRMDLTNAWYTCESRFVAHHAQVLRDGHPKWHLLLLARTHDRRLIDDPGAGPERISGRWSTLPVPEHQLRHVLFYHDRDQPLSASIPSGCRKVEIWNHHADQDASLPRFPEILDQLTLKGLFIEAANAFGVLGQVPHGLCKLFLGIRHIENDMGLAMLYTRLPETLSTLSVWSDGESGNLNNETLDTSMRILPHVLARMARLNDLALKWILRPQDVGPVLDALAKPDAAASDAVHAKRSMRSLKLGLLSPPNWLMPTVPFLDTGAGKRLQVDELELYVEGRSVLAGAWSDQYCSLLSSLPIPTKSLSIVLPSWNAAFVRHVLDALIAPTLTDLSLGGNAISDEWTFPLAALHPNKLPCTLTSLSLSECFTSRSVAWGTNPNWTFSSSIMHLALADNALTGLDLAFLWPRLPPNLRSLDLMRNAFHALPTPLPPKLRFLDVSGNEGLNDHFGPHAWIDALPPTLRYLNVVWCALNAQVGDQLVAARRRIGFTRAGCAKLQVEVGPIRSYGRVNAFSPAQRAALADSKLGTAPESFMHEESVLEALGKLHF</sequence>
<keyword evidence="3" id="KW-1185">Reference proteome</keyword>
<gene>
    <name evidence="2" type="ORF">AMAG_19132</name>
</gene>
<dbReference type="Proteomes" id="UP000054350">
    <property type="component" value="Unassembled WGS sequence"/>
</dbReference>
<dbReference type="InterPro" id="IPR032675">
    <property type="entry name" value="LRR_dom_sf"/>
</dbReference>
<evidence type="ECO:0000256" key="1">
    <source>
        <dbReference type="SAM" id="MobiDB-lite"/>
    </source>
</evidence>
<dbReference type="InterPro" id="IPR001611">
    <property type="entry name" value="Leu-rich_rpt"/>
</dbReference>
<reference evidence="2 3" key="1">
    <citation type="submission" date="2009-11" db="EMBL/GenBank/DDBJ databases">
        <title>Annotation of Allomyces macrogynus ATCC 38327.</title>
        <authorList>
            <consortium name="The Broad Institute Genome Sequencing Platform"/>
            <person name="Russ C."/>
            <person name="Cuomo C."/>
            <person name="Burger G."/>
            <person name="Gray M.W."/>
            <person name="Holland P.W.H."/>
            <person name="King N."/>
            <person name="Lang F.B.F."/>
            <person name="Roger A.J."/>
            <person name="Ruiz-Trillo I."/>
            <person name="Young S.K."/>
            <person name="Zeng Q."/>
            <person name="Gargeya S."/>
            <person name="Fitzgerald M."/>
            <person name="Haas B."/>
            <person name="Abouelleil A."/>
            <person name="Alvarado L."/>
            <person name="Arachchi H.M."/>
            <person name="Berlin A."/>
            <person name="Chapman S.B."/>
            <person name="Gearin G."/>
            <person name="Goldberg J."/>
            <person name="Griggs A."/>
            <person name="Gujja S."/>
            <person name="Hansen M."/>
            <person name="Heiman D."/>
            <person name="Howarth C."/>
            <person name="Larimer J."/>
            <person name="Lui A."/>
            <person name="MacDonald P.J.P."/>
            <person name="McCowen C."/>
            <person name="Montmayeur A."/>
            <person name="Murphy C."/>
            <person name="Neiman D."/>
            <person name="Pearson M."/>
            <person name="Priest M."/>
            <person name="Roberts A."/>
            <person name="Saif S."/>
            <person name="Shea T."/>
            <person name="Sisk P."/>
            <person name="Stolte C."/>
            <person name="Sykes S."/>
            <person name="Wortman J."/>
            <person name="Nusbaum C."/>
            <person name="Birren B."/>
        </authorList>
    </citation>
    <scope>NUCLEOTIDE SEQUENCE [LARGE SCALE GENOMIC DNA]</scope>
    <source>
        <strain evidence="2 3">ATCC 38327</strain>
    </source>
</reference>
<dbReference type="Pfam" id="PF13516">
    <property type="entry name" value="LRR_6"/>
    <property type="match status" value="1"/>
</dbReference>
<dbReference type="VEuPathDB" id="FungiDB:AMAG_19132"/>
<name>A0A0L0SNX3_ALLM3</name>